<gene>
    <name evidence="2" type="ORF">KHLLAP_LOCUS4995</name>
</gene>
<proteinExistence type="predicted"/>
<dbReference type="AlphaFoldDB" id="A0AAI8VGL7"/>
<dbReference type="Proteomes" id="UP001295740">
    <property type="component" value="Unassembled WGS sequence"/>
</dbReference>
<evidence type="ECO:0000313" key="3">
    <source>
        <dbReference type="Proteomes" id="UP001295740"/>
    </source>
</evidence>
<keyword evidence="1" id="KW-0732">Signal</keyword>
<evidence type="ECO:0000313" key="2">
    <source>
        <dbReference type="EMBL" id="CAJ2504527.1"/>
    </source>
</evidence>
<name>A0AAI8VGL7_9PEZI</name>
<keyword evidence="3" id="KW-1185">Reference proteome</keyword>
<organism evidence="2 3">
    <name type="scientific">Anthostomella pinea</name>
    <dbReference type="NCBI Taxonomy" id="933095"/>
    <lineage>
        <taxon>Eukaryota</taxon>
        <taxon>Fungi</taxon>
        <taxon>Dikarya</taxon>
        <taxon>Ascomycota</taxon>
        <taxon>Pezizomycotina</taxon>
        <taxon>Sordariomycetes</taxon>
        <taxon>Xylariomycetidae</taxon>
        <taxon>Xylariales</taxon>
        <taxon>Xylariaceae</taxon>
        <taxon>Anthostomella</taxon>
    </lineage>
</organism>
<comment type="caution">
    <text evidence="2">The sequence shown here is derived from an EMBL/GenBank/DDBJ whole genome shotgun (WGS) entry which is preliminary data.</text>
</comment>
<feature type="chain" id="PRO_5042555433" evidence="1">
    <location>
        <begin position="22"/>
        <end position="135"/>
    </location>
</feature>
<dbReference type="EMBL" id="CAUWAG010000006">
    <property type="protein sequence ID" value="CAJ2504527.1"/>
    <property type="molecule type" value="Genomic_DNA"/>
</dbReference>
<evidence type="ECO:0000256" key="1">
    <source>
        <dbReference type="SAM" id="SignalP"/>
    </source>
</evidence>
<protein>
    <submittedName>
        <fullName evidence="2">Uu.00g119210.m01.CDS01</fullName>
    </submittedName>
</protein>
<accession>A0AAI8VGL7</accession>
<sequence>MHPAQFLTTLLGVFSIGQTHGRAIVPGGVENYETPSSVARRDDFTMPQATFILCMAQYKRINDDDKKAYDKAAKECARKAGEDEEDLKKDLGERNDQNILFPSADLVKKVKRQEELWQYARTALFGLTHDSTWRS</sequence>
<reference evidence="2" key="1">
    <citation type="submission" date="2023-10" db="EMBL/GenBank/DDBJ databases">
        <authorList>
            <person name="Hackl T."/>
        </authorList>
    </citation>
    <scope>NUCLEOTIDE SEQUENCE</scope>
</reference>
<feature type="signal peptide" evidence="1">
    <location>
        <begin position="1"/>
        <end position="21"/>
    </location>
</feature>